<dbReference type="EMBL" id="CAJVPK010001572">
    <property type="protein sequence ID" value="CAG8591552.1"/>
    <property type="molecule type" value="Genomic_DNA"/>
</dbReference>
<accession>A0A9N9GC08</accession>
<gene>
    <name evidence="2" type="ORF">DEBURN_LOCUS9081</name>
</gene>
<keyword evidence="3" id="KW-1185">Reference proteome</keyword>
<evidence type="ECO:0000256" key="1">
    <source>
        <dbReference type="SAM" id="MobiDB-lite"/>
    </source>
</evidence>
<dbReference type="Proteomes" id="UP000789706">
    <property type="component" value="Unassembled WGS sequence"/>
</dbReference>
<reference evidence="2" key="1">
    <citation type="submission" date="2021-06" db="EMBL/GenBank/DDBJ databases">
        <authorList>
            <person name="Kallberg Y."/>
            <person name="Tangrot J."/>
            <person name="Rosling A."/>
        </authorList>
    </citation>
    <scope>NUCLEOTIDE SEQUENCE</scope>
    <source>
        <strain evidence="2">AZ414A</strain>
    </source>
</reference>
<feature type="compositionally biased region" description="Low complexity" evidence="1">
    <location>
        <begin position="43"/>
        <end position="71"/>
    </location>
</feature>
<proteinExistence type="predicted"/>
<sequence>MAYQNYPIDPRLLQISNYPNFPYAERCLRPKDEYNCPEKRSRNNTNNIQQYTTTTPRRSNRIQQRNQHQQNHALNQEQLQRRQDLNQRLLNIYQRMQQIDLDILRAQRGLLQSFSNFQDNKEGFLLVITFPQLTMPQFLPVIFGFLVSGSTKLPNGLGFFSHDVLPTLKLQYYPSSFIPNERSWNLRQESQTRTTDADILSRTA</sequence>
<feature type="region of interest" description="Disordered" evidence="1">
    <location>
        <begin position="35"/>
        <end position="71"/>
    </location>
</feature>
<protein>
    <submittedName>
        <fullName evidence="2">9459_t:CDS:1</fullName>
    </submittedName>
</protein>
<evidence type="ECO:0000313" key="3">
    <source>
        <dbReference type="Proteomes" id="UP000789706"/>
    </source>
</evidence>
<name>A0A9N9GC08_9GLOM</name>
<evidence type="ECO:0000313" key="2">
    <source>
        <dbReference type="EMBL" id="CAG8591552.1"/>
    </source>
</evidence>
<dbReference type="AlphaFoldDB" id="A0A9N9GC08"/>
<organism evidence="2 3">
    <name type="scientific">Diversispora eburnea</name>
    <dbReference type="NCBI Taxonomy" id="1213867"/>
    <lineage>
        <taxon>Eukaryota</taxon>
        <taxon>Fungi</taxon>
        <taxon>Fungi incertae sedis</taxon>
        <taxon>Mucoromycota</taxon>
        <taxon>Glomeromycotina</taxon>
        <taxon>Glomeromycetes</taxon>
        <taxon>Diversisporales</taxon>
        <taxon>Diversisporaceae</taxon>
        <taxon>Diversispora</taxon>
    </lineage>
</organism>
<comment type="caution">
    <text evidence="2">The sequence shown here is derived from an EMBL/GenBank/DDBJ whole genome shotgun (WGS) entry which is preliminary data.</text>
</comment>